<dbReference type="PANTHER" id="PTHR12147">
    <property type="entry name" value="METALLOPEPTIDASE M28 FAMILY MEMBER"/>
    <property type="match status" value="1"/>
</dbReference>
<evidence type="ECO:0000313" key="8">
    <source>
        <dbReference type="EMBL" id="QCO89384.1"/>
    </source>
</evidence>
<evidence type="ECO:0000256" key="1">
    <source>
        <dbReference type="ARBA" id="ARBA00022438"/>
    </source>
</evidence>
<dbReference type="SUPFAM" id="SSF53187">
    <property type="entry name" value="Zn-dependent exopeptidases"/>
    <property type="match status" value="1"/>
</dbReference>
<evidence type="ECO:0000256" key="4">
    <source>
        <dbReference type="ARBA" id="ARBA00022729"/>
    </source>
</evidence>
<organism evidence="8">
    <name type="scientific">Rhizobium rhizogenes</name>
    <name type="common">Agrobacterium rhizogenes</name>
    <dbReference type="NCBI Taxonomy" id="359"/>
    <lineage>
        <taxon>Bacteria</taxon>
        <taxon>Pseudomonadati</taxon>
        <taxon>Pseudomonadota</taxon>
        <taxon>Alphaproteobacteria</taxon>
        <taxon>Hyphomicrobiales</taxon>
        <taxon>Rhizobiaceae</taxon>
        <taxon>Rhizobium/Agrobacterium group</taxon>
        <taxon>Rhizobium</taxon>
    </lineage>
</organism>
<gene>
    <name evidence="8" type="ORF">pC5.7d_668</name>
</gene>
<name>A0A7S4ZVH1_RHIRH</name>
<reference evidence="8" key="1">
    <citation type="submission" date="2018-12" db="EMBL/GenBank/DDBJ databases">
        <title>Three Rhizobium rhizogenes strains isolated from the same crown gall tumor carry diverse plasmids.</title>
        <authorList>
            <person name="Pulawska J."/>
            <person name="Kuzmanovic N."/>
        </authorList>
    </citation>
    <scope>NUCLEOTIDE SEQUENCE</scope>
    <source>
        <strain evidence="8">C5.7</strain>
        <plasmid evidence="8">pC5.7d</plasmid>
    </source>
</reference>
<dbReference type="EMBL" id="MK318970">
    <property type="protein sequence ID" value="QCO89384.1"/>
    <property type="molecule type" value="Genomic_DNA"/>
</dbReference>
<dbReference type="Gene3D" id="3.40.630.10">
    <property type="entry name" value="Zn peptidases"/>
    <property type="match status" value="1"/>
</dbReference>
<dbReference type="AlphaFoldDB" id="A0A7S4ZVH1"/>
<keyword evidence="8" id="KW-0614">Plasmid</keyword>
<geneLocation type="plasmid" evidence="8">
    <name>pC5.7d</name>
</geneLocation>
<evidence type="ECO:0000256" key="5">
    <source>
        <dbReference type="ARBA" id="ARBA00022801"/>
    </source>
</evidence>
<keyword evidence="3" id="KW-0479">Metal-binding</keyword>
<dbReference type="InterPro" id="IPR007484">
    <property type="entry name" value="Peptidase_M28"/>
</dbReference>
<sequence length="389" mass="41983">MHGYTHPDPRLCKLDGGYQDRTRWTTKVQEVRKRGAAGVMFICQPSAKGYPFRLIADTLGAETAGLIGERAGGTEPFAELWLEGAFAAGLLDKAGRDLSGLIDKARHDRFRLVPLAGLTVDLDVNLVSEPVVSKNIAGFRPGRDNSRGAVLLLAHWDHLGADNYDSLGARVFNGAIDNASGMAGLALLPRLLKDTITERPIVFLSTTGEEIGFLGARHFLTRQAPELCPVDAVINLDAFFPLGRTRDIKLVGRGLTTLDELIEQAAAEYGKYVRPDPLASNYLSSDHICFAQAGIPTVQLITGIDVTDGGPDVGQARRNDLKARIHTQADVFDDDWDVSSVFEDIQIIARSAILIADLAERPNWKPGAPYAAGNTVGLVHDGLNSGARP</sequence>
<dbReference type="PANTHER" id="PTHR12147:SF56">
    <property type="entry name" value="AMINOPEPTIDASE YDR415C-RELATED"/>
    <property type="match status" value="1"/>
</dbReference>
<keyword evidence="6" id="KW-0862">Zinc</keyword>
<dbReference type="InterPro" id="IPR045175">
    <property type="entry name" value="M28_fam"/>
</dbReference>
<keyword evidence="2" id="KW-0645">Protease</keyword>
<keyword evidence="5" id="KW-0378">Hydrolase</keyword>
<protein>
    <submittedName>
        <fullName evidence="8">Peptidase M28 family protein</fullName>
    </submittedName>
</protein>
<dbReference type="Pfam" id="PF04389">
    <property type="entry name" value="Peptidase_M28"/>
    <property type="match status" value="1"/>
</dbReference>
<evidence type="ECO:0000256" key="6">
    <source>
        <dbReference type="ARBA" id="ARBA00022833"/>
    </source>
</evidence>
<dbReference type="GO" id="GO:0008235">
    <property type="term" value="F:metalloexopeptidase activity"/>
    <property type="evidence" value="ECO:0007669"/>
    <property type="project" value="InterPro"/>
</dbReference>
<feature type="domain" description="Peptidase M28" evidence="7">
    <location>
        <begin position="135"/>
        <end position="343"/>
    </location>
</feature>
<dbReference type="GO" id="GO:0006508">
    <property type="term" value="P:proteolysis"/>
    <property type="evidence" value="ECO:0007669"/>
    <property type="project" value="UniProtKB-KW"/>
</dbReference>
<dbReference type="GO" id="GO:0004177">
    <property type="term" value="F:aminopeptidase activity"/>
    <property type="evidence" value="ECO:0007669"/>
    <property type="project" value="UniProtKB-KW"/>
</dbReference>
<keyword evidence="4" id="KW-0732">Signal</keyword>
<accession>A0A7S4ZVH1</accession>
<evidence type="ECO:0000256" key="3">
    <source>
        <dbReference type="ARBA" id="ARBA00022723"/>
    </source>
</evidence>
<evidence type="ECO:0000259" key="7">
    <source>
        <dbReference type="Pfam" id="PF04389"/>
    </source>
</evidence>
<evidence type="ECO:0000256" key="2">
    <source>
        <dbReference type="ARBA" id="ARBA00022670"/>
    </source>
</evidence>
<dbReference type="GO" id="GO:0046872">
    <property type="term" value="F:metal ion binding"/>
    <property type="evidence" value="ECO:0007669"/>
    <property type="project" value="UniProtKB-KW"/>
</dbReference>
<proteinExistence type="predicted"/>
<keyword evidence="1" id="KW-0031">Aminopeptidase</keyword>